<dbReference type="PANTHER" id="PTHR43401">
    <property type="entry name" value="L-THREONINE 3-DEHYDROGENASE"/>
    <property type="match status" value="1"/>
</dbReference>
<dbReference type="OrthoDB" id="3941538at2759"/>
<dbReference type="InterPro" id="IPR036291">
    <property type="entry name" value="NAD(P)-bd_dom_sf"/>
</dbReference>
<feature type="non-terminal residue" evidence="3">
    <location>
        <position position="1"/>
    </location>
</feature>
<sequence>TSLYLTIFMYELKKFTIIDTGYAAITPDKLKSRQEKGVLYDVVIDCSGYGPAIENALNLLNYGGKLCIFGVAPPPTKISISPYEIYQKELTIVSVKINPFTFPKALGLLEALGERCLNYDSLGIKTFRLEEFEQALESLKKGTIAKAMFNI</sequence>
<dbReference type="EMBL" id="LJIG01000991">
    <property type="protein sequence ID" value="KRT85949.1"/>
    <property type="molecule type" value="Genomic_DNA"/>
</dbReference>
<dbReference type="SUPFAM" id="SSF51735">
    <property type="entry name" value="NAD(P)-binding Rossmann-fold domains"/>
    <property type="match status" value="1"/>
</dbReference>
<evidence type="ECO:0000256" key="1">
    <source>
        <dbReference type="ARBA" id="ARBA00023002"/>
    </source>
</evidence>
<organism evidence="3 4">
    <name type="scientific">Oryctes borbonicus</name>
    <dbReference type="NCBI Taxonomy" id="1629725"/>
    <lineage>
        <taxon>Eukaryota</taxon>
        <taxon>Metazoa</taxon>
        <taxon>Ecdysozoa</taxon>
        <taxon>Arthropoda</taxon>
        <taxon>Hexapoda</taxon>
        <taxon>Insecta</taxon>
        <taxon>Pterygota</taxon>
        <taxon>Neoptera</taxon>
        <taxon>Endopterygota</taxon>
        <taxon>Coleoptera</taxon>
        <taxon>Polyphaga</taxon>
        <taxon>Scarabaeiformia</taxon>
        <taxon>Scarabaeidae</taxon>
        <taxon>Dynastinae</taxon>
        <taxon>Oryctes</taxon>
    </lineage>
</organism>
<protein>
    <recommendedName>
        <fullName evidence="2">Alcohol dehydrogenase-like C-terminal domain-containing protein</fullName>
    </recommendedName>
</protein>
<gene>
    <name evidence="3" type="ORF">AMK59_1767</name>
</gene>
<dbReference type="Pfam" id="PF00107">
    <property type="entry name" value="ADH_zinc_N"/>
    <property type="match status" value="1"/>
</dbReference>
<dbReference type="GO" id="GO:0016491">
    <property type="term" value="F:oxidoreductase activity"/>
    <property type="evidence" value="ECO:0007669"/>
    <property type="project" value="UniProtKB-KW"/>
</dbReference>
<dbReference type="AlphaFoldDB" id="A0A0T6BFL3"/>
<feature type="domain" description="Alcohol dehydrogenase-like C-terminal" evidence="2">
    <location>
        <begin position="36"/>
        <end position="108"/>
    </location>
</feature>
<proteinExistence type="predicted"/>
<accession>A0A0T6BFL3</accession>
<evidence type="ECO:0000313" key="4">
    <source>
        <dbReference type="Proteomes" id="UP000051574"/>
    </source>
</evidence>
<evidence type="ECO:0000313" key="3">
    <source>
        <dbReference type="EMBL" id="KRT85949.1"/>
    </source>
</evidence>
<evidence type="ECO:0000259" key="2">
    <source>
        <dbReference type="Pfam" id="PF00107"/>
    </source>
</evidence>
<dbReference type="InterPro" id="IPR013149">
    <property type="entry name" value="ADH-like_C"/>
</dbReference>
<comment type="caution">
    <text evidence="3">The sequence shown here is derived from an EMBL/GenBank/DDBJ whole genome shotgun (WGS) entry which is preliminary data.</text>
</comment>
<name>A0A0T6BFL3_9SCAR</name>
<reference evidence="3 4" key="1">
    <citation type="submission" date="2015-09" db="EMBL/GenBank/DDBJ databases">
        <title>Draft genome of the scarab beetle Oryctes borbonicus.</title>
        <authorList>
            <person name="Meyer J.M."/>
            <person name="Markov G.V."/>
            <person name="Baskaran P."/>
            <person name="Herrmann M."/>
            <person name="Sommer R.J."/>
            <person name="Roedelsperger C."/>
        </authorList>
    </citation>
    <scope>NUCLEOTIDE SEQUENCE [LARGE SCALE GENOMIC DNA]</scope>
    <source>
        <strain evidence="3">OB123</strain>
        <tissue evidence="3">Whole animal</tissue>
    </source>
</reference>
<dbReference type="Proteomes" id="UP000051574">
    <property type="component" value="Unassembled WGS sequence"/>
</dbReference>
<dbReference type="PANTHER" id="PTHR43401:SF2">
    <property type="entry name" value="L-THREONINE 3-DEHYDROGENASE"/>
    <property type="match status" value="1"/>
</dbReference>
<keyword evidence="4" id="KW-1185">Reference proteome</keyword>
<keyword evidence="1" id="KW-0560">Oxidoreductase</keyword>
<dbReference type="Gene3D" id="3.40.50.720">
    <property type="entry name" value="NAD(P)-binding Rossmann-like Domain"/>
    <property type="match status" value="1"/>
</dbReference>
<dbReference type="InterPro" id="IPR050129">
    <property type="entry name" value="Zn_alcohol_dh"/>
</dbReference>
<dbReference type="Gene3D" id="3.90.180.10">
    <property type="entry name" value="Medium-chain alcohol dehydrogenases, catalytic domain"/>
    <property type="match status" value="1"/>
</dbReference>